<comment type="caution">
    <text evidence="8">The sequence shown here is derived from an EMBL/GenBank/DDBJ whole genome shotgun (WGS) entry which is preliminary data.</text>
</comment>
<keyword evidence="5 7" id="KW-1133">Transmembrane helix</keyword>
<reference evidence="8 9" key="1">
    <citation type="submission" date="2023-02" db="EMBL/GenBank/DDBJ databases">
        <title>Genome sequencing required for Actinomycetospora new species description.</title>
        <authorList>
            <person name="Saimee Y."/>
            <person name="Duangmal K."/>
        </authorList>
    </citation>
    <scope>NUCLEOTIDE SEQUENCE [LARGE SCALE GENOMIC DNA]</scope>
    <source>
        <strain evidence="8 9">DW7H6</strain>
    </source>
</reference>
<evidence type="ECO:0000256" key="5">
    <source>
        <dbReference type="ARBA" id="ARBA00022989"/>
    </source>
</evidence>
<dbReference type="Pfam" id="PF07690">
    <property type="entry name" value="MFS_1"/>
    <property type="match status" value="1"/>
</dbReference>
<feature type="transmembrane region" description="Helical" evidence="7">
    <location>
        <begin position="134"/>
        <end position="155"/>
    </location>
</feature>
<dbReference type="InterPro" id="IPR011701">
    <property type="entry name" value="MFS"/>
</dbReference>
<accession>A0ABT5SZQ8</accession>
<evidence type="ECO:0000256" key="4">
    <source>
        <dbReference type="ARBA" id="ARBA00022692"/>
    </source>
</evidence>
<feature type="transmembrane region" description="Helical" evidence="7">
    <location>
        <begin position="58"/>
        <end position="76"/>
    </location>
</feature>
<evidence type="ECO:0000256" key="2">
    <source>
        <dbReference type="ARBA" id="ARBA00022448"/>
    </source>
</evidence>
<feature type="transmembrane region" description="Helical" evidence="7">
    <location>
        <begin position="189"/>
        <end position="210"/>
    </location>
</feature>
<dbReference type="EMBL" id="JAQZAO010000012">
    <property type="protein sequence ID" value="MDD7968354.1"/>
    <property type="molecule type" value="Genomic_DNA"/>
</dbReference>
<keyword evidence="9" id="KW-1185">Reference proteome</keyword>
<evidence type="ECO:0000313" key="9">
    <source>
        <dbReference type="Proteomes" id="UP001300763"/>
    </source>
</evidence>
<keyword evidence="2" id="KW-0813">Transport</keyword>
<protein>
    <submittedName>
        <fullName evidence="8">MFS transporter</fullName>
    </submittedName>
</protein>
<feature type="transmembrane region" description="Helical" evidence="7">
    <location>
        <begin position="294"/>
        <end position="313"/>
    </location>
</feature>
<proteinExistence type="predicted"/>
<name>A0ABT5SZQ8_9PSEU</name>
<dbReference type="PANTHER" id="PTHR42718">
    <property type="entry name" value="MAJOR FACILITATOR SUPERFAMILY MULTIDRUG TRANSPORTER MFSC"/>
    <property type="match status" value="1"/>
</dbReference>
<dbReference type="Proteomes" id="UP001300763">
    <property type="component" value="Unassembled WGS sequence"/>
</dbReference>
<dbReference type="RefSeq" id="WP_274202888.1">
    <property type="nucleotide sequence ID" value="NZ_JAQZAO010000012.1"/>
</dbReference>
<feature type="transmembrane region" description="Helical" evidence="7">
    <location>
        <begin position="162"/>
        <end position="183"/>
    </location>
</feature>
<dbReference type="PANTHER" id="PTHR42718:SF47">
    <property type="entry name" value="METHYL VIOLOGEN RESISTANCE PROTEIN SMVA"/>
    <property type="match status" value="1"/>
</dbReference>
<evidence type="ECO:0000256" key="3">
    <source>
        <dbReference type="ARBA" id="ARBA00022475"/>
    </source>
</evidence>
<evidence type="ECO:0000256" key="7">
    <source>
        <dbReference type="SAM" id="Phobius"/>
    </source>
</evidence>
<organism evidence="8 9">
    <name type="scientific">Actinomycetospora lemnae</name>
    <dbReference type="NCBI Taxonomy" id="3019891"/>
    <lineage>
        <taxon>Bacteria</taxon>
        <taxon>Bacillati</taxon>
        <taxon>Actinomycetota</taxon>
        <taxon>Actinomycetes</taxon>
        <taxon>Pseudonocardiales</taxon>
        <taxon>Pseudonocardiaceae</taxon>
        <taxon>Actinomycetospora</taxon>
    </lineage>
</organism>
<dbReference type="InterPro" id="IPR036259">
    <property type="entry name" value="MFS_trans_sf"/>
</dbReference>
<dbReference type="Gene3D" id="1.20.1720.10">
    <property type="entry name" value="Multidrug resistance protein D"/>
    <property type="match status" value="1"/>
</dbReference>
<keyword evidence="3" id="KW-1003">Cell membrane</keyword>
<sequence>MTGSAPTAGHDLPADRPTRDPALALVGRLDPASVALSLLAVLPVVWGVKVAATGTAPLVAAGAALVGGITVGVVFVRRQLRLERPLLDLGLFRRRRVTVVLGALVGAGVAMAGTGLLVTQYLQVVVGLSPVAAAIWFAPMGLGVAAGTLLTPVLVRRVRPHVAVAGGLALAALGALLLVLVPVEGGAPVAVLAVTVLALGTGPLFARGIGSIVGAVPATRAGAAASLAETGNYLGGALGLALLGTLAAAAYRGAMGTTDGAARETVSGAAAEAATLPAGEAGELLRAAHEAFTGSLHLVGVVAAALFVVLAVATSQVRPDTP</sequence>
<evidence type="ECO:0000256" key="6">
    <source>
        <dbReference type="ARBA" id="ARBA00023136"/>
    </source>
</evidence>
<keyword evidence="6 7" id="KW-0472">Membrane</keyword>
<feature type="transmembrane region" description="Helical" evidence="7">
    <location>
        <begin position="97"/>
        <end position="122"/>
    </location>
</feature>
<keyword evidence="4 7" id="KW-0812">Transmembrane</keyword>
<gene>
    <name evidence="8" type="ORF">PGB27_23675</name>
</gene>
<feature type="transmembrane region" description="Helical" evidence="7">
    <location>
        <begin position="231"/>
        <end position="251"/>
    </location>
</feature>
<evidence type="ECO:0000313" key="8">
    <source>
        <dbReference type="EMBL" id="MDD7968354.1"/>
    </source>
</evidence>
<comment type="subcellular location">
    <subcellularLocation>
        <location evidence="1">Cell membrane</location>
        <topology evidence="1">Multi-pass membrane protein</topology>
    </subcellularLocation>
</comment>
<dbReference type="SUPFAM" id="SSF103473">
    <property type="entry name" value="MFS general substrate transporter"/>
    <property type="match status" value="1"/>
</dbReference>
<evidence type="ECO:0000256" key="1">
    <source>
        <dbReference type="ARBA" id="ARBA00004651"/>
    </source>
</evidence>